<evidence type="ECO:0000313" key="6">
    <source>
        <dbReference type="EMBL" id="ART75448.1"/>
    </source>
</evidence>
<evidence type="ECO:0000313" key="9">
    <source>
        <dbReference type="Proteomes" id="UP000323393"/>
    </source>
</evidence>
<reference evidence="6 8" key="1">
    <citation type="submission" date="2017-04" db="EMBL/GenBank/DDBJ databases">
        <title>Complete Genome Sequence of the Bacillus horikoshii 20a strain from Cuatro Cienegas, Coahuila, Mexico.</title>
        <authorList>
            <person name="Zarza E."/>
            <person name="Alcaraz L.D."/>
            <person name="Aguilar-Salinas B."/>
            <person name="Islas A."/>
            <person name="Olmedo-Alvarez G."/>
        </authorList>
    </citation>
    <scope>NUCLEOTIDE SEQUENCE [LARGE SCALE GENOMIC DNA]</scope>
    <source>
        <strain evidence="6 8">20a</strain>
    </source>
</reference>
<dbReference type="Proteomes" id="UP000323393">
    <property type="component" value="Unassembled WGS sequence"/>
</dbReference>
<evidence type="ECO:0000256" key="5">
    <source>
        <dbReference type="SAM" id="Phobius"/>
    </source>
</evidence>
<feature type="transmembrane region" description="Helical" evidence="5">
    <location>
        <begin position="334"/>
        <end position="352"/>
    </location>
</feature>
<protein>
    <submittedName>
        <fullName evidence="7">Spore germination protein</fullName>
    </submittedName>
</protein>
<dbReference type="GO" id="GO:0005886">
    <property type="term" value="C:plasma membrane"/>
    <property type="evidence" value="ECO:0007669"/>
    <property type="project" value="UniProtKB-SubCell"/>
</dbReference>
<evidence type="ECO:0000313" key="7">
    <source>
        <dbReference type="EMBL" id="TYS55446.1"/>
    </source>
</evidence>
<dbReference type="Pfam" id="PF03323">
    <property type="entry name" value="GerA"/>
    <property type="match status" value="1"/>
</dbReference>
<dbReference type="PANTHER" id="PTHR22550">
    <property type="entry name" value="SPORE GERMINATION PROTEIN"/>
    <property type="match status" value="1"/>
</dbReference>
<comment type="subcellular location">
    <subcellularLocation>
        <location evidence="4">Cell membrane</location>
    </subcellularLocation>
    <subcellularLocation>
        <location evidence="1">Membrane</location>
        <topology evidence="1">Multi-pass membrane protein</topology>
    </subcellularLocation>
</comment>
<dbReference type="PANTHER" id="PTHR22550:SF5">
    <property type="entry name" value="LEUCINE ZIPPER PROTEIN 4"/>
    <property type="match status" value="1"/>
</dbReference>
<dbReference type="Proteomes" id="UP000195573">
    <property type="component" value="Chromosome"/>
</dbReference>
<reference evidence="7 9" key="2">
    <citation type="submission" date="2019-08" db="EMBL/GenBank/DDBJ databases">
        <title>Bacillus genomes from the desert of Cuatro Cienegas, Coahuila.</title>
        <authorList>
            <person name="Olmedo-Alvarez G."/>
        </authorList>
    </citation>
    <scope>NUCLEOTIDE SEQUENCE [LARGE SCALE GENOMIC DNA]</scope>
    <source>
        <strain evidence="7 9">CH88_3T</strain>
    </source>
</reference>
<organism evidence="7 9">
    <name type="scientific">Sutcliffiella horikoshii</name>
    <dbReference type="NCBI Taxonomy" id="79883"/>
    <lineage>
        <taxon>Bacteria</taxon>
        <taxon>Bacillati</taxon>
        <taxon>Bacillota</taxon>
        <taxon>Bacilli</taxon>
        <taxon>Bacillales</taxon>
        <taxon>Bacillaceae</taxon>
        <taxon>Sutcliffiella</taxon>
    </lineage>
</organism>
<accession>A0A1Y0CJI3</accession>
<gene>
    <name evidence="6" type="ORF">B4U37_05050</name>
    <name evidence="7" type="ORF">FZC74_19005</name>
</gene>
<name>A0A1Y0CJI3_9BACI</name>
<evidence type="ECO:0000256" key="3">
    <source>
        <dbReference type="ARBA" id="ARBA00023136"/>
    </source>
</evidence>
<feature type="transmembrane region" description="Helical" evidence="5">
    <location>
        <begin position="359"/>
        <end position="378"/>
    </location>
</feature>
<dbReference type="GO" id="GO:0009847">
    <property type="term" value="P:spore germination"/>
    <property type="evidence" value="ECO:0007669"/>
    <property type="project" value="UniProtKB-UniRule"/>
</dbReference>
<dbReference type="InterPro" id="IPR004995">
    <property type="entry name" value="Spore_Ger"/>
</dbReference>
<feature type="transmembrane region" description="Helical" evidence="5">
    <location>
        <begin position="390"/>
        <end position="412"/>
    </location>
</feature>
<dbReference type="PIRSF" id="PIRSF005690">
    <property type="entry name" value="GerBA"/>
    <property type="match status" value="1"/>
</dbReference>
<proteinExistence type="inferred from homology"/>
<dbReference type="InterPro" id="IPR050768">
    <property type="entry name" value="UPF0353/GerABKA_families"/>
</dbReference>
<feature type="transmembrane region" description="Helical" evidence="5">
    <location>
        <begin position="295"/>
        <end position="314"/>
    </location>
</feature>
<evidence type="ECO:0000313" key="8">
    <source>
        <dbReference type="Proteomes" id="UP000195573"/>
    </source>
</evidence>
<dbReference type="KEGG" id="bhk:B4U37_05050"/>
<evidence type="ECO:0000256" key="4">
    <source>
        <dbReference type="PIRNR" id="PIRNR005690"/>
    </source>
</evidence>
<sequence>MVTSMKALIMESISENIDSVKNQLGNSSDLQERELVLPSLDTKVHLIYVDGINDSTKIEDFILSPLAALSISDQQAIDSILEFLRLQVIQSTIIKTATDINTVVQMLLDGKTAIFVEGETTCLLADTAKWPERSAPEPKAQRTSTGPNIAFNENGTYNLSLIRKTIKNPLLRVEKIQNPNIQTSISLVFIEGEVDKEILSEVRKKIDTINIPVVLDVNYLEETLIDNTTSLFPLTISSDRPDVVCAEVLSGKIAIVIDGTQFVLTVPSVFIQFFQSPDDYYTLNRSIHTRRVGRLFFFLLSILLPALYISFTLYHPGLIPTSLLIGLVAQREIVPFPTIVEVFVFLWLIIIITEGSQRLPSGVVLTVAIFSSIILGQLAVEAQLVQPATLVVLAASYVMSSVVPIYSLSLAYKRLTFRFIFLAALLGLYGILIGLIVLLLHLSSLRSFGVPYLSPLAPFQPQDQKDAIFRLPIQHIINNDKTLFKEDPMRKK</sequence>
<dbReference type="EMBL" id="VTEU01000012">
    <property type="protein sequence ID" value="TYS55446.1"/>
    <property type="molecule type" value="Genomic_DNA"/>
</dbReference>
<dbReference type="RefSeq" id="WP_088017366.1">
    <property type="nucleotide sequence ID" value="NZ_CP020880.1"/>
</dbReference>
<dbReference type="GeneID" id="96737795"/>
<keyword evidence="5" id="KW-1133">Transmembrane helix</keyword>
<keyword evidence="8" id="KW-1185">Reference proteome</keyword>
<evidence type="ECO:0000256" key="2">
    <source>
        <dbReference type="ARBA" id="ARBA00005278"/>
    </source>
</evidence>
<keyword evidence="3 4" id="KW-0472">Membrane</keyword>
<feature type="transmembrane region" description="Helical" evidence="5">
    <location>
        <begin position="419"/>
        <end position="442"/>
    </location>
</feature>
<comment type="similarity">
    <text evidence="2 4">Belongs to the GerABKA family.</text>
</comment>
<dbReference type="EMBL" id="CP020880">
    <property type="protein sequence ID" value="ART75448.1"/>
    <property type="molecule type" value="Genomic_DNA"/>
</dbReference>
<evidence type="ECO:0000256" key="1">
    <source>
        <dbReference type="ARBA" id="ARBA00004141"/>
    </source>
</evidence>
<keyword evidence="5" id="KW-0812">Transmembrane</keyword>
<dbReference type="AlphaFoldDB" id="A0A1Y0CJI3"/>